<evidence type="ECO:0000313" key="1">
    <source>
        <dbReference type="EMBL" id="MBS4893746.1"/>
    </source>
</evidence>
<evidence type="ECO:0000313" key="2">
    <source>
        <dbReference type="Proteomes" id="UP000778864"/>
    </source>
</evidence>
<protein>
    <submittedName>
        <fullName evidence="1">Uncharacterized protein</fullName>
    </submittedName>
</protein>
<accession>A0A942WQL5</accession>
<proteinExistence type="predicted"/>
<dbReference type="EMBL" id="JAGZMU010000005">
    <property type="protein sequence ID" value="MBS4893746.1"/>
    <property type="molecule type" value="Genomic_DNA"/>
</dbReference>
<comment type="caution">
    <text evidence="1">The sequence shown here is derived from an EMBL/GenBank/DDBJ whole genome shotgun (WGS) entry which is preliminary data.</text>
</comment>
<reference evidence="1" key="1">
    <citation type="submission" date="2021-02" db="EMBL/GenBank/DDBJ databases">
        <title>Infant gut strain persistence is associated with maternal origin, phylogeny, and functional potential including surface adhesion and iron acquisition.</title>
        <authorList>
            <person name="Lou Y.C."/>
        </authorList>
    </citation>
    <scope>NUCLEOTIDE SEQUENCE</scope>
    <source>
        <strain evidence="1">L3_108_031G1_dasL3_108_031G1_concoct_20</strain>
    </source>
</reference>
<sequence>MNFIDTIDSEVLYSKGDYIWFKDRKYKIKNIEIKENKWDEFDLYLDDSVVIEERGKKEAEELLLKINELYPKEKDCEDKKETIKSSILDKICFWR</sequence>
<name>A0A942WQL5_VEIPA</name>
<dbReference type="Proteomes" id="UP000778864">
    <property type="component" value="Unassembled WGS sequence"/>
</dbReference>
<gene>
    <name evidence="1" type="ORF">KHZ90_08225</name>
</gene>
<dbReference type="AlphaFoldDB" id="A0A942WQL5"/>
<dbReference type="RefSeq" id="WP_278467970.1">
    <property type="nucleotide sequence ID" value="NZ_JAGZMU010000005.1"/>
</dbReference>
<organism evidence="1 2">
    <name type="scientific">Veillonella parvula</name>
    <name type="common">Staphylococcus parvulus</name>
    <dbReference type="NCBI Taxonomy" id="29466"/>
    <lineage>
        <taxon>Bacteria</taxon>
        <taxon>Bacillati</taxon>
        <taxon>Bacillota</taxon>
        <taxon>Negativicutes</taxon>
        <taxon>Veillonellales</taxon>
        <taxon>Veillonellaceae</taxon>
        <taxon>Veillonella</taxon>
    </lineage>
</organism>